<reference evidence="1 2" key="1">
    <citation type="journal article" date="2012" name="New Phytol.">
        <title>Insight into trade-off between wood decay and parasitism from the genome of a fungal forest pathogen.</title>
        <authorList>
            <person name="Olson A."/>
            <person name="Aerts A."/>
            <person name="Asiegbu F."/>
            <person name="Belbahri L."/>
            <person name="Bouzid O."/>
            <person name="Broberg A."/>
            <person name="Canback B."/>
            <person name="Coutinho P.M."/>
            <person name="Cullen D."/>
            <person name="Dalman K."/>
            <person name="Deflorio G."/>
            <person name="van Diepen L.T."/>
            <person name="Dunand C."/>
            <person name="Duplessis S."/>
            <person name="Durling M."/>
            <person name="Gonthier P."/>
            <person name="Grimwood J."/>
            <person name="Fossdal C.G."/>
            <person name="Hansson D."/>
            <person name="Henrissat B."/>
            <person name="Hietala A."/>
            <person name="Himmelstrand K."/>
            <person name="Hoffmeister D."/>
            <person name="Hogberg N."/>
            <person name="James T.Y."/>
            <person name="Karlsson M."/>
            <person name="Kohler A."/>
            <person name="Kues U."/>
            <person name="Lee Y.H."/>
            <person name="Lin Y.C."/>
            <person name="Lind M."/>
            <person name="Lindquist E."/>
            <person name="Lombard V."/>
            <person name="Lucas S."/>
            <person name="Lunden K."/>
            <person name="Morin E."/>
            <person name="Murat C."/>
            <person name="Park J."/>
            <person name="Raffaello T."/>
            <person name="Rouze P."/>
            <person name="Salamov A."/>
            <person name="Schmutz J."/>
            <person name="Solheim H."/>
            <person name="Stahlberg J."/>
            <person name="Velez H."/>
            <person name="de Vries R.P."/>
            <person name="Wiebenga A."/>
            <person name="Woodward S."/>
            <person name="Yakovlev I."/>
            <person name="Garbelotto M."/>
            <person name="Martin F."/>
            <person name="Grigoriev I.V."/>
            <person name="Stenlid J."/>
        </authorList>
    </citation>
    <scope>NUCLEOTIDE SEQUENCE [LARGE SCALE GENOMIC DNA]</scope>
    <source>
        <strain evidence="1 2">TC 32-1</strain>
    </source>
</reference>
<protein>
    <submittedName>
        <fullName evidence="1">Uncharacterized protein</fullName>
    </submittedName>
</protein>
<dbReference type="GO" id="GO:0043328">
    <property type="term" value="P:protein transport to vacuole involved in ubiquitin-dependent protein catabolic process via the multivesicular body sorting pathway"/>
    <property type="evidence" value="ECO:0007669"/>
    <property type="project" value="TreeGrafter"/>
</dbReference>
<dbReference type="Gene3D" id="6.10.140.180">
    <property type="match status" value="1"/>
</dbReference>
<dbReference type="PANTHER" id="PTHR12806">
    <property type="entry name" value="EAP30 SUBUNIT OF ELL COMPLEX"/>
    <property type="match status" value="1"/>
</dbReference>
<dbReference type="RefSeq" id="XP_009552314.1">
    <property type="nucleotide sequence ID" value="XM_009554019.1"/>
</dbReference>
<gene>
    <name evidence="1" type="ORF">HETIRDRAFT_106689</name>
</gene>
<dbReference type="EMBL" id="KI925465">
    <property type="protein sequence ID" value="ETW76094.1"/>
    <property type="molecule type" value="Genomic_DNA"/>
</dbReference>
<keyword evidence="2" id="KW-1185">Reference proteome</keyword>
<sequence length="111" mass="12364">MTDTFDLGQIHPSLFSRSATLCAFVQPTSSLTLAVTIPSSDTVSAVLRRGLHHLSQSQLDNLHTQLAQFRAALTHFATHRRADIQRDPRFRHAFQQMCTTIGVDPLAGPRR</sequence>
<dbReference type="InParanoid" id="W4JRK3"/>
<dbReference type="HOGENOM" id="CLU_2158762_0_0_1"/>
<dbReference type="eggNOG" id="KOG3341">
    <property type="taxonomic scope" value="Eukaryota"/>
</dbReference>
<dbReference type="Pfam" id="PF04157">
    <property type="entry name" value="EAP30"/>
    <property type="match status" value="1"/>
</dbReference>
<dbReference type="Proteomes" id="UP000030671">
    <property type="component" value="Unassembled WGS sequence"/>
</dbReference>
<proteinExistence type="predicted"/>
<dbReference type="GO" id="GO:0000814">
    <property type="term" value="C:ESCRT II complex"/>
    <property type="evidence" value="ECO:0007669"/>
    <property type="project" value="InterPro"/>
</dbReference>
<dbReference type="SUPFAM" id="SSF46785">
    <property type="entry name" value="Winged helix' DNA-binding domain"/>
    <property type="match status" value="1"/>
</dbReference>
<dbReference type="InterPro" id="IPR040608">
    <property type="entry name" value="Snf8/Vps36"/>
</dbReference>
<dbReference type="PANTHER" id="PTHR12806:SF0">
    <property type="entry name" value="VACUOLAR-SORTING PROTEIN SNF8"/>
    <property type="match status" value="1"/>
</dbReference>
<dbReference type="InterPro" id="IPR036390">
    <property type="entry name" value="WH_DNA-bd_sf"/>
</dbReference>
<dbReference type="KEGG" id="hir:HETIRDRAFT_106689"/>
<evidence type="ECO:0000313" key="1">
    <source>
        <dbReference type="EMBL" id="ETW76094.1"/>
    </source>
</evidence>
<dbReference type="GeneID" id="20666184"/>
<evidence type="ECO:0000313" key="2">
    <source>
        <dbReference type="Proteomes" id="UP000030671"/>
    </source>
</evidence>
<name>W4JRK3_HETIT</name>
<dbReference type="STRING" id="747525.W4JRK3"/>
<accession>W4JRK3</accession>
<dbReference type="InterPro" id="IPR016689">
    <property type="entry name" value="ESCRT-2_cplx_Snf8"/>
</dbReference>
<dbReference type="OrthoDB" id="283883at2759"/>
<dbReference type="AlphaFoldDB" id="W4JRK3"/>
<organism evidence="1 2">
    <name type="scientific">Heterobasidion irregulare (strain TC 32-1)</name>
    <dbReference type="NCBI Taxonomy" id="747525"/>
    <lineage>
        <taxon>Eukaryota</taxon>
        <taxon>Fungi</taxon>
        <taxon>Dikarya</taxon>
        <taxon>Basidiomycota</taxon>
        <taxon>Agaricomycotina</taxon>
        <taxon>Agaricomycetes</taxon>
        <taxon>Russulales</taxon>
        <taxon>Bondarzewiaceae</taxon>
        <taxon>Heterobasidion</taxon>
        <taxon>Heterobasidion annosum species complex</taxon>
    </lineage>
</organism>